<reference evidence="2 3" key="1">
    <citation type="journal article" date="2016" name="Nat. Commun.">
        <title>Thousands of microbial genomes shed light on interconnected biogeochemical processes in an aquifer system.</title>
        <authorList>
            <person name="Anantharaman K."/>
            <person name="Brown C.T."/>
            <person name="Hug L.A."/>
            <person name="Sharon I."/>
            <person name="Castelle C.J."/>
            <person name="Probst A.J."/>
            <person name="Thomas B.C."/>
            <person name="Singh A."/>
            <person name="Wilkins M.J."/>
            <person name="Karaoz U."/>
            <person name="Brodie E.L."/>
            <person name="Williams K.H."/>
            <person name="Hubbard S.S."/>
            <person name="Banfield J.F."/>
        </authorList>
    </citation>
    <scope>NUCLEOTIDE SEQUENCE [LARGE SCALE GENOMIC DNA]</scope>
</reference>
<evidence type="ECO:0000259" key="1">
    <source>
        <dbReference type="Pfam" id="PF01370"/>
    </source>
</evidence>
<dbReference type="PANTHER" id="PTHR43238">
    <property type="entry name" value="GDP-L-FUCOSE SYNTHASE"/>
    <property type="match status" value="1"/>
</dbReference>
<accession>A0A1G2GSK1</accession>
<sequence>MINLSQKKILVTGACGFFGKHLARNLVEKRKVPQDSLFLPTREELDLRTWEGCKKAVEGVDVVFHLAANVGGIGYNKANPGSMFYDNMMMGTQLMEAARQAGVEKLIAVGTVCCYPGDAPVPTKEEYLWQGYPEEITAPYGLAKLMLLVQGQAYEKQYGFKSIFLIPTNLYGPEDHFDPAKSHVAAALVKRFVEAARTSALYVEVWGTGKASREFIYVEDAAEALVLAAERYEKSDPVN</sequence>
<organism evidence="2 3">
    <name type="scientific">Candidatus Ryanbacteria bacterium RIFCSPLOWO2_01_FULL_48_26</name>
    <dbReference type="NCBI Taxonomy" id="1802126"/>
    <lineage>
        <taxon>Bacteria</taxon>
        <taxon>Candidatus Ryaniibacteriota</taxon>
    </lineage>
</organism>
<dbReference type="SUPFAM" id="SSF51735">
    <property type="entry name" value="NAD(P)-binding Rossmann-fold domains"/>
    <property type="match status" value="1"/>
</dbReference>
<dbReference type="InterPro" id="IPR001509">
    <property type="entry name" value="Epimerase_deHydtase"/>
</dbReference>
<feature type="domain" description="NAD-dependent epimerase/dehydratase" evidence="1">
    <location>
        <begin position="9"/>
        <end position="236"/>
    </location>
</feature>
<name>A0A1G2GSK1_9BACT</name>
<dbReference type="AlphaFoldDB" id="A0A1G2GSK1"/>
<dbReference type="EMBL" id="MHNW01000028">
    <property type="protein sequence ID" value="OGZ53176.1"/>
    <property type="molecule type" value="Genomic_DNA"/>
</dbReference>
<dbReference type="GO" id="GO:0050577">
    <property type="term" value="F:GDP-L-fucose synthase activity"/>
    <property type="evidence" value="ECO:0007669"/>
    <property type="project" value="TreeGrafter"/>
</dbReference>
<dbReference type="PANTHER" id="PTHR43238:SF1">
    <property type="entry name" value="GDP-L-FUCOSE SYNTHASE"/>
    <property type="match status" value="1"/>
</dbReference>
<gene>
    <name evidence="2" type="ORF">A3B25_02520</name>
</gene>
<dbReference type="Pfam" id="PF01370">
    <property type="entry name" value="Epimerase"/>
    <property type="match status" value="1"/>
</dbReference>
<dbReference type="STRING" id="1802126.A3B25_02520"/>
<protein>
    <submittedName>
        <fullName evidence="2">GDP-fucose synthetase</fullName>
    </submittedName>
</protein>
<proteinExistence type="predicted"/>
<evidence type="ECO:0000313" key="2">
    <source>
        <dbReference type="EMBL" id="OGZ53176.1"/>
    </source>
</evidence>
<evidence type="ECO:0000313" key="3">
    <source>
        <dbReference type="Proteomes" id="UP000179106"/>
    </source>
</evidence>
<dbReference type="InterPro" id="IPR036291">
    <property type="entry name" value="NAD(P)-bd_dom_sf"/>
</dbReference>
<dbReference type="Gene3D" id="3.90.25.10">
    <property type="entry name" value="UDP-galactose 4-epimerase, domain 1"/>
    <property type="match status" value="1"/>
</dbReference>
<dbReference type="Proteomes" id="UP000179106">
    <property type="component" value="Unassembled WGS sequence"/>
</dbReference>
<comment type="caution">
    <text evidence="2">The sequence shown here is derived from an EMBL/GenBank/DDBJ whole genome shotgun (WGS) entry which is preliminary data.</text>
</comment>
<dbReference type="Gene3D" id="3.40.50.720">
    <property type="entry name" value="NAD(P)-binding Rossmann-like Domain"/>
    <property type="match status" value="1"/>
</dbReference>
<feature type="non-terminal residue" evidence="2">
    <location>
        <position position="239"/>
    </location>
</feature>